<keyword evidence="2" id="KW-1185">Reference proteome</keyword>
<sequence length="181" mass="20820">MGKLIYLSHTMPDIAYAISVVSQFMHDPKERHLQAASPRKGLFKKEGILSMEICTDVDYARSVVDRRSTSGYCMFWGGNLVTWRSKRQSVVTQSSVEVEFQAMTHGICEGLWMKIILNDLKVEYERPIKHFIKEKLNSRLVVITHVPTGLQVEDVFTKRLRVARFHELTSKLGMIDIHLPT</sequence>
<name>A0A371FKE9_MUCPR</name>
<evidence type="ECO:0000313" key="1">
    <source>
        <dbReference type="EMBL" id="RDX78799.1"/>
    </source>
</evidence>
<protein>
    <submittedName>
        <fullName evidence="1">Copia protein</fullName>
    </submittedName>
</protein>
<gene>
    <name evidence="1" type="primary">GIP</name>
    <name evidence="1" type="ORF">CR513_40872</name>
</gene>
<feature type="non-terminal residue" evidence="1">
    <location>
        <position position="1"/>
    </location>
</feature>
<dbReference type="EMBL" id="QJKJ01008743">
    <property type="protein sequence ID" value="RDX78799.1"/>
    <property type="molecule type" value="Genomic_DNA"/>
</dbReference>
<accession>A0A371FKE9</accession>
<dbReference type="PANTHER" id="PTHR11439">
    <property type="entry name" value="GAG-POL-RELATED RETROTRANSPOSON"/>
    <property type="match status" value="1"/>
</dbReference>
<evidence type="ECO:0000313" key="2">
    <source>
        <dbReference type="Proteomes" id="UP000257109"/>
    </source>
</evidence>
<dbReference type="CDD" id="cd09272">
    <property type="entry name" value="RNase_HI_RT_Ty1"/>
    <property type="match status" value="1"/>
</dbReference>
<dbReference type="AlphaFoldDB" id="A0A371FKE9"/>
<dbReference type="OrthoDB" id="414945at2759"/>
<dbReference type="STRING" id="157652.A0A371FKE9"/>
<organism evidence="1 2">
    <name type="scientific">Mucuna pruriens</name>
    <name type="common">Velvet bean</name>
    <name type="synonym">Dolichos pruriens</name>
    <dbReference type="NCBI Taxonomy" id="157652"/>
    <lineage>
        <taxon>Eukaryota</taxon>
        <taxon>Viridiplantae</taxon>
        <taxon>Streptophyta</taxon>
        <taxon>Embryophyta</taxon>
        <taxon>Tracheophyta</taxon>
        <taxon>Spermatophyta</taxon>
        <taxon>Magnoliopsida</taxon>
        <taxon>eudicotyledons</taxon>
        <taxon>Gunneridae</taxon>
        <taxon>Pentapetalae</taxon>
        <taxon>rosids</taxon>
        <taxon>fabids</taxon>
        <taxon>Fabales</taxon>
        <taxon>Fabaceae</taxon>
        <taxon>Papilionoideae</taxon>
        <taxon>50 kb inversion clade</taxon>
        <taxon>NPAAA clade</taxon>
        <taxon>indigoferoid/millettioid clade</taxon>
        <taxon>Phaseoleae</taxon>
        <taxon>Mucuna</taxon>
    </lineage>
</organism>
<comment type="caution">
    <text evidence="1">The sequence shown here is derived from an EMBL/GenBank/DDBJ whole genome shotgun (WGS) entry which is preliminary data.</text>
</comment>
<reference evidence="1" key="1">
    <citation type="submission" date="2018-05" db="EMBL/GenBank/DDBJ databases">
        <title>Draft genome of Mucuna pruriens seed.</title>
        <authorList>
            <person name="Nnadi N.E."/>
            <person name="Vos R."/>
            <person name="Hasami M.H."/>
            <person name="Devisetty U.K."/>
            <person name="Aguiy J.C."/>
        </authorList>
    </citation>
    <scope>NUCLEOTIDE SEQUENCE [LARGE SCALE GENOMIC DNA]</scope>
    <source>
        <strain evidence="1">JCA_2017</strain>
    </source>
</reference>
<proteinExistence type="predicted"/>
<dbReference type="PANTHER" id="PTHR11439:SF470">
    <property type="entry name" value="CYSTEINE-RICH RLK (RECEPTOR-LIKE PROTEIN KINASE) 8"/>
    <property type="match status" value="1"/>
</dbReference>
<dbReference type="Proteomes" id="UP000257109">
    <property type="component" value="Unassembled WGS sequence"/>
</dbReference>